<reference evidence="1" key="1">
    <citation type="submission" date="2023-06" db="EMBL/GenBank/DDBJ databases">
        <authorList>
            <consortium name="Lawrence Berkeley National Laboratory"/>
            <person name="Ahrendt S."/>
            <person name="Sahu N."/>
            <person name="Indic B."/>
            <person name="Wong-Bajracharya J."/>
            <person name="Merenyi Z."/>
            <person name="Ke H.-M."/>
            <person name="Monk M."/>
            <person name="Kocsube S."/>
            <person name="Drula E."/>
            <person name="Lipzen A."/>
            <person name="Balint B."/>
            <person name="Henrissat B."/>
            <person name="Andreopoulos B."/>
            <person name="Martin F.M."/>
            <person name="Harder C.B."/>
            <person name="Rigling D."/>
            <person name="Ford K.L."/>
            <person name="Foster G.D."/>
            <person name="Pangilinan J."/>
            <person name="Papanicolaou A."/>
            <person name="Barry K."/>
            <person name="LaButti K."/>
            <person name="Viragh M."/>
            <person name="Koriabine M."/>
            <person name="Yan M."/>
            <person name="Riley R."/>
            <person name="Champramary S."/>
            <person name="Plett K.L."/>
            <person name="Tsai I.J."/>
            <person name="Slot J."/>
            <person name="Sipos G."/>
            <person name="Plett J."/>
            <person name="Nagy L.G."/>
            <person name="Grigoriev I.V."/>
        </authorList>
    </citation>
    <scope>NUCLEOTIDE SEQUENCE</scope>
    <source>
        <strain evidence="1">FPL87.14</strain>
    </source>
</reference>
<sequence>MFDQNHTQAFINAMFNDADYSHIITEAHCLDKSGLEAKRQKKQAEFDKRFVKMKRKKVEEKRVPGMTRVRLDDQLKKLQCFWGDRIKILLKSHVLNLDDKWIALENIFKEHLNLLEALNEKDVQFQGSEDTSREVVNDWYEEEDAEFEEES</sequence>
<organism evidence="1 2">
    <name type="scientific">Armillaria borealis</name>
    <dbReference type="NCBI Taxonomy" id="47425"/>
    <lineage>
        <taxon>Eukaryota</taxon>
        <taxon>Fungi</taxon>
        <taxon>Dikarya</taxon>
        <taxon>Basidiomycota</taxon>
        <taxon>Agaricomycotina</taxon>
        <taxon>Agaricomycetes</taxon>
        <taxon>Agaricomycetidae</taxon>
        <taxon>Agaricales</taxon>
        <taxon>Marasmiineae</taxon>
        <taxon>Physalacriaceae</taxon>
        <taxon>Armillaria</taxon>
    </lineage>
</organism>
<dbReference type="Proteomes" id="UP001175226">
    <property type="component" value="Unassembled WGS sequence"/>
</dbReference>
<proteinExistence type="predicted"/>
<dbReference type="EMBL" id="JAUEPT010000087">
    <property type="protein sequence ID" value="KAK0432968.1"/>
    <property type="molecule type" value="Genomic_DNA"/>
</dbReference>
<comment type="caution">
    <text evidence="1">The sequence shown here is derived from an EMBL/GenBank/DDBJ whole genome shotgun (WGS) entry which is preliminary data.</text>
</comment>
<accession>A0AA39IYV1</accession>
<protein>
    <submittedName>
        <fullName evidence="1">Uncharacterized protein</fullName>
    </submittedName>
</protein>
<evidence type="ECO:0000313" key="1">
    <source>
        <dbReference type="EMBL" id="KAK0432968.1"/>
    </source>
</evidence>
<keyword evidence="2" id="KW-1185">Reference proteome</keyword>
<dbReference type="AlphaFoldDB" id="A0AA39IYV1"/>
<name>A0AA39IYV1_9AGAR</name>
<gene>
    <name evidence="1" type="ORF">EV421DRAFT_1910522</name>
</gene>
<evidence type="ECO:0000313" key="2">
    <source>
        <dbReference type="Proteomes" id="UP001175226"/>
    </source>
</evidence>